<feature type="transmembrane region" description="Helical" evidence="12">
    <location>
        <begin position="375"/>
        <end position="394"/>
    </location>
</feature>
<gene>
    <name evidence="14" type="ORF">OsJ_02561</name>
</gene>
<feature type="transmembrane region" description="Helical" evidence="12">
    <location>
        <begin position="1262"/>
        <end position="1283"/>
    </location>
</feature>
<dbReference type="InterPro" id="IPR034003">
    <property type="entry name" value="ABCG_PDR_2"/>
</dbReference>
<dbReference type="InterPro" id="IPR027417">
    <property type="entry name" value="P-loop_NTPase"/>
</dbReference>
<dbReference type="InterPro" id="IPR013525">
    <property type="entry name" value="ABC2_TM"/>
</dbReference>
<feature type="transmembrane region" description="Helical" evidence="12">
    <location>
        <begin position="1234"/>
        <end position="1256"/>
    </location>
</feature>
<sequence>MTLLLGPPGSGKTTLLLALAGRLGKDLKASGKVTYNGHGMEEFVPERTAAYISQHDLHIGEMTVRETLAFSARCQGVGSRFDMLTELSRREKAANIKPDADIDAFMKAAAMGGQEANVNTDYILKILGLEICADTMVGDEMLRGISGGQRKRVTTGEMLVGPARALFMDEISTGLDSSTTFQIVNSLRQTVHILGGTAVISLLQPAPETYNLFDDIILLSDGQIVYQGPREDVLEFFESMGFKCPDRKGVADFLQEVTSKKDQRQYWARHDKPYRFVTVKEFVSAFQSFHTGRAIANELAVPFDKSKSHPAALATTRYGAPGKELLKANIDREILLMKRNSFVYMFRTFQLMVVSLIAMTLFFRTKMKRDSVTSGGIYMGALFFGVLMIMFNGFSELALTVFKLPVFFKQRDLLFYPAWSYTIPSWILKIPITFIEVGGYVFLTYYVIGFDSNVGSFFKQYLLMLAINQMAGSLFRIHCWATEEHDCCKCLCIIHAANFYEQVKKWWIWGYWISPMMYAQNAISVNELMGHSWNKIVNSSASNETLGVQVLKSRGVFPEARCFFKQYLLMLAINQMAGSLFRFIGGAARNMIVANVFASFMLLIFMVLGGFILAREQVKKWWIWGYWISPMMYAQNAISVNELMGHSWNKIVNSSASNETLGVQVLKSRGVFPEARWYWIGFGAMIGFTILFNALFTLALTYLRPYGNSRQSVSEEELKEKRANLNGEIVGDVHLSSGSTRRPMGNGTENDSTIVDDDTEVTQRGMVLPFTPLSLSFDNVRYSVDMPQEMKAQGVADDRLELLKGVSGSFRPGVLTALMGVSGAGKTTLMDVLAGRKTGGYIEGSINISGYPKKQETFARVSGYCEQNDIHSPQVTVYESLLFSAWLRLPEDVDSNTRKMFIEEVMELVELKSLRDALVGLPGVNGLSTEQRKRLTIAVELVANPSIIFMDEPTSGLDARAAAIVMRTVRNTVNTGRTVVCTIHQPSIDIFEAFDELFLMKRGGEEIYAGPLGHHSSELIKYFESIPGVSKIKDGYNPATWMLEVTTIGQEQALGVDFSDIYKKSELYQRNKALIKDLSQPAPDSSDLYFPTQYSQSSLTQCMACLWKQNLSYWRNPPYNAVRFFFTTVIALLFGTIFWDLGGKVTKSQDLFNAMGSMYAAVLFIGVMNCTSVQPVVAVERTVFYRERAAGMYSAFPYAFGQVVIEIPYTLVQATVYGIIVYAMIGFEWTAAKFFWYLFFMVFTLLYFTFYGMMAVGLTPNYHIASIVSSAFYAIWNLFSGFVIPRPRVPIWWRWYCWACPVAWTLYGLVVSQFGDIETPMEDGTPVKVFVENYFGFKHSWLGWVATVVAAFAFLFASLFGFAIMKFNFQKR</sequence>
<keyword evidence="4 12" id="KW-0812">Transmembrane</keyword>
<dbReference type="FunFam" id="3.40.50.300:FF:000179">
    <property type="entry name" value="ABC transporter G family member 34"/>
    <property type="match status" value="1"/>
</dbReference>
<dbReference type="SUPFAM" id="SSF52540">
    <property type="entry name" value="P-loop containing nucleoside triphosphate hydrolases"/>
    <property type="match status" value="2"/>
</dbReference>
<dbReference type="PROSITE" id="PS50893">
    <property type="entry name" value="ABC_TRANSPORTER_2"/>
    <property type="match status" value="2"/>
</dbReference>
<dbReference type="FunFam" id="3.40.50.300:FF:000059">
    <property type="entry name" value="ABC transporter G family member 40"/>
    <property type="match status" value="1"/>
</dbReference>
<feature type="domain" description="ABC transporter" evidence="13">
    <location>
        <begin position="775"/>
        <end position="1027"/>
    </location>
</feature>
<evidence type="ECO:0000256" key="12">
    <source>
        <dbReference type="SAM" id="Phobius"/>
    </source>
</evidence>
<evidence type="ECO:0000256" key="3">
    <source>
        <dbReference type="ARBA" id="ARBA00022448"/>
    </source>
</evidence>
<feature type="transmembrane region" description="Helical" evidence="12">
    <location>
        <begin position="1295"/>
        <end position="1315"/>
    </location>
</feature>
<feature type="transmembrane region" description="Helical" evidence="12">
    <location>
        <begin position="1121"/>
        <end position="1139"/>
    </location>
</feature>
<dbReference type="InterPro" id="IPR043926">
    <property type="entry name" value="ABCG_dom"/>
</dbReference>
<name>A2ZV99_ORYSJ</name>
<organism evidence="14">
    <name type="scientific">Oryza sativa subsp. japonica</name>
    <name type="common">Rice</name>
    <dbReference type="NCBI Taxonomy" id="39947"/>
    <lineage>
        <taxon>Eukaryota</taxon>
        <taxon>Viridiplantae</taxon>
        <taxon>Streptophyta</taxon>
        <taxon>Embryophyta</taxon>
        <taxon>Tracheophyta</taxon>
        <taxon>Spermatophyta</taxon>
        <taxon>Magnoliopsida</taxon>
        <taxon>Liliopsida</taxon>
        <taxon>Poales</taxon>
        <taxon>Poaceae</taxon>
        <taxon>BOP clade</taxon>
        <taxon>Oryzoideae</taxon>
        <taxon>Oryzeae</taxon>
        <taxon>Oryzinae</taxon>
        <taxon>Oryza</taxon>
        <taxon>Oryza sativa</taxon>
    </lineage>
</organism>
<feature type="transmembrane region" description="Helical" evidence="12">
    <location>
        <begin position="1341"/>
        <end position="1365"/>
    </location>
</feature>
<keyword evidence="7" id="KW-0067">ATP-binding</keyword>
<comment type="similarity">
    <text evidence="2">Belongs to the ABC transporter superfamily. ABCG family. PDR (TC 3.A.1.205) subfamily.</text>
</comment>
<dbReference type="Pfam" id="PF19055">
    <property type="entry name" value="ABC2_membrane_7"/>
    <property type="match status" value="1"/>
</dbReference>
<feature type="transmembrane region" description="Helical" evidence="12">
    <location>
        <begin position="591"/>
        <end position="614"/>
    </location>
</feature>
<feature type="transmembrane region" description="Helical" evidence="12">
    <location>
        <begin position="567"/>
        <end position="585"/>
    </location>
</feature>
<feature type="region of interest" description="Disordered" evidence="11">
    <location>
        <begin position="736"/>
        <end position="756"/>
    </location>
</feature>
<dbReference type="GO" id="GO:0016020">
    <property type="term" value="C:membrane"/>
    <property type="evidence" value="ECO:0007669"/>
    <property type="project" value="UniProtKB-SubCell"/>
</dbReference>
<dbReference type="Pfam" id="PF00005">
    <property type="entry name" value="ABC_tran"/>
    <property type="match status" value="2"/>
</dbReference>
<dbReference type="GO" id="GO:0016887">
    <property type="term" value="F:ATP hydrolysis activity"/>
    <property type="evidence" value="ECO:0007669"/>
    <property type="project" value="InterPro"/>
</dbReference>
<dbReference type="PANTHER" id="PTHR48040">
    <property type="entry name" value="PLEIOTROPIC DRUG RESISTANCE PROTEIN 1-LIKE ISOFORM X1"/>
    <property type="match status" value="1"/>
</dbReference>
<feature type="transmembrane region" description="Helical" evidence="12">
    <location>
        <begin position="1159"/>
        <end position="1177"/>
    </location>
</feature>
<evidence type="ECO:0000256" key="9">
    <source>
        <dbReference type="ARBA" id="ARBA00023136"/>
    </source>
</evidence>
<dbReference type="InterPro" id="IPR003593">
    <property type="entry name" value="AAA+_ATPase"/>
</dbReference>
<evidence type="ECO:0000256" key="1">
    <source>
        <dbReference type="ARBA" id="ARBA00004141"/>
    </source>
</evidence>
<dbReference type="InterPro" id="IPR013581">
    <property type="entry name" value="PDR_assoc"/>
</dbReference>
<dbReference type="Proteomes" id="UP000007752">
    <property type="component" value="Chromosome 1"/>
</dbReference>
<dbReference type="Pfam" id="PF08370">
    <property type="entry name" value="PDR_assoc"/>
    <property type="match status" value="1"/>
</dbReference>
<reference evidence="14" key="1">
    <citation type="journal article" date="2005" name="PLoS Biol.">
        <title>The genomes of Oryza sativa: a history of duplications.</title>
        <authorList>
            <person name="Yu J."/>
            <person name="Wang J."/>
            <person name="Lin W."/>
            <person name="Li S."/>
            <person name="Li H."/>
            <person name="Zhou J."/>
            <person name="Ni P."/>
            <person name="Dong W."/>
            <person name="Hu S."/>
            <person name="Zeng C."/>
            <person name="Zhang J."/>
            <person name="Zhang Y."/>
            <person name="Li R."/>
            <person name="Xu Z."/>
            <person name="Li S."/>
            <person name="Li X."/>
            <person name="Zheng H."/>
            <person name="Cong L."/>
            <person name="Lin L."/>
            <person name="Yin J."/>
            <person name="Geng J."/>
            <person name="Li G."/>
            <person name="Shi J."/>
            <person name="Liu J."/>
            <person name="Lv H."/>
            <person name="Li J."/>
            <person name="Wang J."/>
            <person name="Deng Y."/>
            <person name="Ran L."/>
            <person name="Shi X."/>
            <person name="Wang X."/>
            <person name="Wu Q."/>
            <person name="Li C."/>
            <person name="Ren X."/>
            <person name="Wang J."/>
            <person name="Wang X."/>
            <person name="Li D."/>
            <person name="Liu D."/>
            <person name="Zhang X."/>
            <person name="Ji Z."/>
            <person name="Zhao W."/>
            <person name="Sun Y."/>
            <person name="Zhang Z."/>
            <person name="Bao J."/>
            <person name="Han Y."/>
            <person name="Dong L."/>
            <person name="Ji J."/>
            <person name="Chen P."/>
            <person name="Wu S."/>
            <person name="Liu J."/>
            <person name="Xiao Y."/>
            <person name="Bu D."/>
            <person name="Tan J."/>
            <person name="Yang L."/>
            <person name="Ye C."/>
            <person name="Zhang J."/>
            <person name="Xu J."/>
            <person name="Zhou Y."/>
            <person name="Yu Y."/>
            <person name="Zhang B."/>
            <person name="Zhuang S."/>
            <person name="Wei H."/>
            <person name="Liu B."/>
            <person name="Lei M."/>
            <person name="Yu H."/>
            <person name="Li Y."/>
            <person name="Xu H."/>
            <person name="Wei S."/>
            <person name="He X."/>
            <person name="Fang L."/>
            <person name="Zhang Z."/>
            <person name="Zhang Y."/>
            <person name="Huang X."/>
            <person name="Su Z."/>
            <person name="Tong W."/>
            <person name="Li J."/>
            <person name="Tong Z."/>
            <person name="Li S."/>
            <person name="Ye J."/>
            <person name="Wang L."/>
            <person name="Fang L."/>
            <person name="Lei T."/>
            <person name="Chen C."/>
            <person name="Chen H."/>
            <person name="Xu Z."/>
            <person name="Li H."/>
            <person name="Huang H."/>
            <person name="Zhang F."/>
            <person name="Xu H."/>
            <person name="Li N."/>
            <person name="Zhao C."/>
            <person name="Li S."/>
            <person name="Dong L."/>
            <person name="Huang Y."/>
            <person name="Li L."/>
            <person name="Xi Y."/>
            <person name="Qi Q."/>
            <person name="Li W."/>
            <person name="Zhang B."/>
            <person name="Hu W."/>
            <person name="Zhang Y."/>
            <person name="Tian X."/>
            <person name="Jiao Y."/>
            <person name="Liang X."/>
            <person name="Jin J."/>
            <person name="Gao L."/>
            <person name="Zheng W."/>
            <person name="Hao B."/>
            <person name="Liu S."/>
            <person name="Wang W."/>
            <person name="Yuan L."/>
            <person name="Cao M."/>
            <person name="McDermott J."/>
            <person name="Samudrala R."/>
            <person name="Wang J."/>
            <person name="Wong G.K."/>
            <person name="Yang H."/>
        </authorList>
    </citation>
    <scope>NUCLEOTIDE SEQUENCE [LARGE SCALE GENOMIC DNA]</scope>
</reference>
<feature type="transmembrane region" description="Helical" evidence="12">
    <location>
        <begin position="342"/>
        <end position="363"/>
    </location>
</feature>
<comment type="subcellular location">
    <subcellularLocation>
        <location evidence="1">Membrane</location>
        <topology evidence="1">Multi-pass membrane protein</topology>
    </subcellularLocation>
</comment>
<feature type="transmembrane region" description="Helical" evidence="12">
    <location>
        <begin position="1211"/>
        <end position="1227"/>
    </location>
</feature>
<dbReference type="PANTHER" id="PTHR48040:SF35">
    <property type="entry name" value="ABC TRANSPORTER G FAMILY MEMBER 39-LIKE"/>
    <property type="match status" value="1"/>
</dbReference>
<dbReference type="EMBL" id="CM000138">
    <property type="protein sequence ID" value="EAZ12646.1"/>
    <property type="molecule type" value="Genomic_DNA"/>
</dbReference>
<keyword evidence="3" id="KW-0813">Transport</keyword>
<comment type="function">
    <text evidence="10">May be a general defense protein.</text>
</comment>
<evidence type="ECO:0000256" key="6">
    <source>
        <dbReference type="ARBA" id="ARBA00022741"/>
    </source>
</evidence>
<evidence type="ECO:0000256" key="8">
    <source>
        <dbReference type="ARBA" id="ARBA00022989"/>
    </source>
</evidence>
<dbReference type="CDD" id="cd03232">
    <property type="entry name" value="ABCG_PDR_domain2"/>
    <property type="match status" value="1"/>
</dbReference>
<keyword evidence="6" id="KW-0547">Nucleotide-binding</keyword>
<evidence type="ECO:0000256" key="11">
    <source>
        <dbReference type="SAM" id="MobiDB-lite"/>
    </source>
</evidence>
<keyword evidence="5" id="KW-0677">Repeat</keyword>
<evidence type="ECO:0000256" key="4">
    <source>
        <dbReference type="ARBA" id="ARBA00022692"/>
    </source>
</evidence>
<evidence type="ECO:0000313" key="14">
    <source>
        <dbReference type="EMBL" id="EAZ12646.1"/>
    </source>
</evidence>
<evidence type="ECO:0000256" key="5">
    <source>
        <dbReference type="ARBA" id="ARBA00022737"/>
    </source>
</evidence>
<keyword evidence="9 12" id="KW-0472">Membrane</keyword>
<evidence type="ECO:0000256" key="10">
    <source>
        <dbReference type="ARBA" id="ARBA00037747"/>
    </source>
</evidence>
<dbReference type="InterPro" id="IPR003439">
    <property type="entry name" value="ABC_transporter-like_ATP-bd"/>
</dbReference>
<proteinExistence type="inferred from homology"/>
<accession>A2ZV99</accession>
<feature type="transmembrane region" description="Helical" evidence="12">
    <location>
        <begin position="426"/>
        <end position="448"/>
    </location>
</feature>
<evidence type="ECO:0000256" key="7">
    <source>
        <dbReference type="ARBA" id="ARBA00022840"/>
    </source>
</evidence>
<keyword evidence="8 12" id="KW-1133">Transmembrane helix</keyword>
<dbReference type="SMART" id="SM00382">
    <property type="entry name" value="AAA"/>
    <property type="match status" value="2"/>
</dbReference>
<protein>
    <recommendedName>
        <fullName evidence="13">ABC transporter domain-containing protein</fullName>
    </recommendedName>
</protein>
<dbReference type="Pfam" id="PF01061">
    <property type="entry name" value="ABC2_membrane"/>
    <property type="match status" value="3"/>
</dbReference>
<dbReference type="GO" id="GO:0140359">
    <property type="term" value="F:ABC-type transporter activity"/>
    <property type="evidence" value="ECO:0007669"/>
    <property type="project" value="InterPro"/>
</dbReference>
<feature type="domain" description="ABC transporter" evidence="13">
    <location>
        <begin position="1"/>
        <end position="246"/>
    </location>
</feature>
<evidence type="ECO:0000256" key="2">
    <source>
        <dbReference type="ARBA" id="ARBA00006012"/>
    </source>
</evidence>
<reference evidence="14" key="2">
    <citation type="submission" date="2008-12" db="EMBL/GenBank/DDBJ databases">
        <title>Improved gene annotation of the rice (Oryza sativa) genomes.</title>
        <authorList>
            <person name="Wang J."/>
            <person name="Li R."/>
            <person name="Fan W."/>
            <person name="Huang Q."/>
            <person name="Zhang J."/>
            <person name="Zhou Y."/>
            <person name="Hu Y."/>
            <person name="Zi S."/>
            <person name="Li J."/>
            <person name="Ni P."/>
            <person name="Zheng H."/>
            <person name="Zhang Y."/>
            <person name="Zhao M."/>
            <person name="Hao Q."/>
            <person name="McDermott J."/>
            <person name="Samudrala R."/>
            <person name="Kristiansen K."/>
            <person name="Wong G.K.-S."/>
        </authorList>
    </citation>
    <scope>NUCLEOTIDE SEQUENCE</scope>
</reference>
<dbReference type="GO" id="GO:0005524">
    <property type="term" value="F:ATP binding"/>
    <property type="evidence" value="ECO:0007669"/>
    <property type="project" value="UniProtKB-KW"/>
</dbReference>
<dbReference type="Gene3D" id="3.40.50.300">
    <property type="entry name" value="P-loop containing nucleotide triphosphate hydrolases"/>
    <property type="match status" value="2"/>
</dbReference>
<feature type="transmembrane region" description="Helical" evidence="12">
    <location>
        <begin position="677"/>
        <end position="703"/>
    </location>
</feature>
<evidence type="ECO:0000259" key="13">
    <source>
        <dbReference type="PROSITE" id="PS50893"/>
    </source>
</evidence>